<dbReference type="PRINTS" id="PR00035">
    <property type="entry name" value="HTHGNTR"/>
</dbReference>
<keyword evidence="3" id="KW-0804">Transcription</keyword>
<evidence type="ECO:0000259" key="4">
    <source>
        <dbReference type="PROSITE" id="PS50949"/>
    </source>
</evidence>
<proteinExistence type="predicted"/>
<dbReference type="Gene3D" id="1.10.10.10">
    <property type="entry name" value="Winged helix-like DNA-binding domain superfamily/Winged helix DNA-binding domain"/>
    <property type="match status" value="1"/>
</dbReference>
<dbReference type="SMART" id="SM00345">
    <property type="entry name" value="HTH_GNTR"/>
    <property type="match status" value="1"/>
</dbReference>
<dbReference type="InterPro" id="IPR011711">
    <property type="entry name" value="GntR_C"/>
</dbReference>
<keyword evidence="6" id="KW-1185">Reference proteome</keyword>
<evidence type="ECO:0000313" key="5">
    <source>
        <dbReference type="EMBL" id="MCQ4083563.1"/>
    </source>
</evidence>
<name>A0ABT1Q0V1_9ACTN</name>
<dbReference type="InterPro" id="IPR036390">
    <property type="entry name" value="WH_DNA-bd_sf"/>
</dbReference>
<evidence type="ECO:0000313" key="6">
    <source>
        <dbReference type="Proteomes" id="UP001057702"/>
    </source>
</evidence>
<dbReference type="InterPro" id="IPR008920">
    <property type="entry name" value="TF_FadR/GntR_C"/>
</dbReference>
<dbReference type="PANTHER" id="PTHR43537:SF45">
    <property type="entry name" value="GNTR FAMILY REGULATORY PROTEIN"/>
    <property type="match status" value="1"/>
</dbReference>
<dbReference type="EMBL" id="JANFNG010000023">
    <property type="protein sequence ID" value="MCQ4083563.1"/>
    <property type="molecule type" value="Genomic_DNA"/>
</dbReference>
<dbReference type="InterPro" id="IPR000524">
    <property type="entry name" value="Tscrpt_reg_HTH_GntR"/>
</dbReference>
<comment type="caution">
    <text evidence="5">The sequence shown here is derived from an EMBL/GenBank/DDBJ whole genome shotgun (WGS) entry which is preliminary data.</text>
</comment>
<dbReference type="InterPro" id="IPR036388">
    <property type="entry name" value="WH-like_DNA-bd_sf"/>
</dbReference>
<dbReference type="Pfam" id="PF00392">
    <property type="entry name" value="GntR"/>
    <property type="match status" value="1"/>
</dbReference>
<protein>
    <submittedName>
        <fullName evidence="5">GntR family transcriptional regulator</fullName>
    </submittedName>
</protein>
<dbReference type="SUPFAM" id="SSF48008">
    <property type="entry name" value="GntR ligand-binding domain-like"/>
    <property type="match status" value="1"/>
</dbReference>
<evidence type="ECO:0000256" key="1">
    <source>
        <dbReference type="ARBA" id="ARBA00023015"/>
    </source>
</evidence>
<feature type="domain" description="HTH gntR-type" evidence="4">
    <location>
        <begin position="23"/>
        <end position="90"/>
    </location>
</feature>
<dbReference type="CDD" id="cd07377">
    <property type="entry name" value="WHTH_GntR"/>
    <property type="match status" value="1"/>
</dbReference>
<gene>
    <name evidence="5" type="ORF">NGB36_23930</name>
</gene>
<accession>A0ABT1Q0V1</accession>
<dbReference type="SMART" id="SM00895">
    <property type="entry name" value="FCD"/>
    <property type="match status" value="1"/>
</dbReference>
<organism evidence="5 6">
    <name type="scientific">Streptomyces humicola</name>
    <dbReference type="NCBI Taxonomy" id="2953240"/>
    <lineage>
        <taxon>Bacteria</taxon>
        <taxon>Bacillati</taxon>
        <taxon>Actinomycetota</taxon>
        <taxon>Actinomycetes</taxon>
        <taxon>Kitasatosporales</taxon>
        <taxon>Streptomycetaceae</taxon>
        <taxon>Streptomyces</taxon>
    </lineage>
</organism>
<reference evidence="5" key="1">
    <citation type="submission" date="2022-06" db="EMBL/GenBank/DDBJ databases">
        <title>Draft genome sequence of Streptomyces sp. RB6PN25 isolated from peat swamp forest in Thailand.</title>
        <authorList>
            <person name="Duangmal K."/>
            <person name="Klaysubun C."/>
        </authorList>
    </citation>
    <scope>NUCLEOTIDE SEQUENCE</scope>
    <source>
        <strain evidence="5">RB6PN25</strain>
    </source>
</reference>
<evidence type="ECO:0000256" key="2">
    <source>
        <dbReference type="ARBA" id="ARBA00023125"/>
    </source>
</evidence>
<dbReference type="Gene3D" id="1.20.120.530">
    <property type="entry name" value="GntR ligand-binding domain-like"/>
    <property type="match status" value="1"/>
</dbReference>
<dbReference type="PANTHER" id="PTHR43537">
    <property type="entry name" value="TRANSCRIPTIONAL REGULATOR, GNTR FAMILY"/>
    <property type="match status" value="1"/>
</dbReference>
<keyword evidence="2" id="KW-0238">DNA-binding</keyword>
<dbReference type="Pfam" id="PF07729">
    <property type="entry name" value="FCD"/>
    <property type="match status" value="1"/>
</dbReference>
<keyword evidence="1" id="KW-0805">Transcription regulation</keyword>
<dbReference type="PROSITE" id="PS50949">
    <property type="entry name" value="HTH_GNTR"/>
    <property type="match status" value="1"/>
</dbReference>
<dbReference type="SUPFAM" id="SSF46785">
    <property type="entry name" value="Winged helix' DNA-binding domain"/>
    <property type="match status" value="1"/>
</dbReference>
<evidence type="ECO:0000256" key="3">
    <source>
        <dbReference type="ARBA" id="ARBA00023163"/>
    </source>
</evidence>
<dbReference type="Proteomes" id="UP001057702">
    <property type="component" value="Unassembled WGS sequence"/>
</dbReference>
<sequence length="233" mass="25269">MERSERSDPFGGVPAEQLVPGRASAAQLVAGVLRDRIAAGALLPGDRLSEESLGERLGVSRNTLREAFRMLAEERLVVHEMNRGVFVRVLAPDDVSDIYVVRRALETAGVRADPPSPGAVQAVAAAVADGEAAAEAGDWTAVGNADLRFHRAIGALTGSERVDAALTGVLTELRLAFAVMPSPRPFHEPFLHRNRELSELLSRGERRRAEHELTTYLEDARVMITDRMTEAEA</sequence>